<reference evidence="3 4" key="1">
    <citation type="submission" date="2023-03" db="EMBL/GenBank/DDBJ databases">
        <title>Fodinicurvata sp. CAU 1616 isolated from sea sendiment.</title>
        <authorList>
            <person name="Kim W."/>
        </authorList>
    </citation>
    <scope>NUCLEOTIDE SEQUENCE [LARGE SCALE GENOMIC DNA]</scope>
    <source>
        <strain evidence="3 4">CAU 1616</strain>
    </source>
</reference>
<dbReference type="Gene3D" id="3.40.50.620">
    <property type="entry name" value="HUPs"/>
    <property type="match status" value="1"/>
</dbReference>
<organism evidence="3 4">
    <name type="scientific">Aquibaculum arenosum</name>
    <dbReference type="NCBI Taxonomy" id="3032591"/>
    <lineage>
        <taxon>Bacteria</taxon>
        <taxon>Pseudomonadati</taxon>
        <taxon>Pseudomonadota</taxon>
        <taxon>Alphaproteobacteria</taxon>
        <taxon>Rhodospirillales</taxon>
        <taxon>Rhodovibrionaceae</taxon>
        <taxon>Aquibaculum</taxon>
    </lineage>
</organism>
<dbReference type="PANTHER" id="PTHR46268">
    <property type="entry name" value="STRESS RESPONSE PROTEIN NHAX"/>
    <property type="match status" value="1"/>
</dbReference>
<dbReference type="EMBL" id="JARHUD010000003">
    <property type="protein sequence ID" value="MDF2095478.1"/>
    <property type="molecule type" value="Genomic_DNA"/>
</dbReference>
<feature type="domain" description="UspA" evidence="2">
    <location>
        <begin position="1"/>
        <end position="147"/>
    </location>
</feature>
<dbReference type="InterPro" id="IPR006015">
    <property type="entry name" value="Universal_stress_UspA"/>
</dbReference>
<keyword evidence="4" id="KW-1185">Reference proteome</keyword>
<sequence length="147" mass="15944">MFSKILCCIDGSEHALRAAESACALAQRFEAPLTFLTVAKELKPSKAVKRFLELEHLSGEAQYVLDDYTESYLEKAKDVAEATGLRGVRTEVRTGNPARTIIDFAHRGRYDCIVLGSRGMGDLEGALLGSVSHKVASLAKSTVVTVK</sequence>
<dbReference type="PRINTS" id="PR01438">
    <property type="entry name" value="UNVRSLSTRESS"/>
</dbReference>
<dbReference type="InterPro" id="IPR006016">
    <property type="entry name" value="UspA"/>
</dbReference>
<dbReference type="SUPFAM" id="SSF52402">
    <property type="entry name" value="Adenine nucleotide alpha hydrolases-like"/>
    <property type="match status" value="1"/>
</dbReference>
<gene>
    <name evidence="3" type="ORF">P2G67_05775</name>
</gene>
<proteinExistence type="inferred from homology"/>
<dbReference type="Pfam" id="PF00582">
    <property type="entry name" value="Usp"/>
    <property type="match status" value="1"/>
</dbReference>
<accession>A0ABT5YKU0</accession>
<evidence type="ECO:0000256" key="1">
    <source>
        <dbReference type="ARBA" id="ARBA00008791"/>
    </source>
</evidence>
<dbReference type="InterPro" id="IPR014729">
    <property type="entry name" value="Rossmann-like_a/b/a_fold"/>
</dbReference>
<evidence type="ECO:0000259" key="2">
    <source>
        <dbReference type="Pfam" id="PF00582"/>
    </source>
</evidence>
<dbReference type="CDD" id="cd00293">
    <property type="entry name" value="USP-like"/>
    <property type="match status" value="1"/>
</dbReference>
<comment type="caution">
    <text evidence="3">The sequence shown here is derived from an EMBL/GenBank/DDBJ whole genome shotgun (WGS) entry which is preliminary data.</text>
</comment>
<dbReference type="PANTHER" id="PTHR46268:SF6">
    <property type="entry name" value="UNIVERSAL STRESS PROTEIN UP12"/>
    <property type="match status" value="1"/>
</dbReference>
<name>A0ABT5YKU0_9PROT</name>
<comment type="similarity">
    <text evidence="1">Belongs to the universal stress protein A family.</text>
</comment>
<dbReference type="RefSeq" id="WP_275820944.1">
    <property type="nucleotide sequence ID" value="NZ_JARHUD010000003.1"/>
</dbReference>
<dbReference type="Proteomes" id="UP001215503">
    <property type="component" value="Unassembled WGS sequence"/>
</dbReference>
<protein>
    <submittedName>
        <fullName evidence="3">Universal stress protein</fullName>
    </submittedName>
</protein>
<evidence type="ECO:0000313" key="4">
    <source>
        <dbReference type="Proteomes" id="UP001215503"/>
    </source>
</evidence>
<evidence type="ECO:0000313" key="3">
    <source>
        <dbReference type="EMBL" id="MDF2095478.1"/>
    </source>
</evidence>